<dbReference type="InterPro" id="IPR000873">
    <property type="entry name" value="AMP-dep_synth/lig_dom"/>
</dbReference>
<dbReference type="Pfam" id="PF13193">
    <property type="entry name" value="AMP-binding_C"/>
    <property type="match status" value="1"/>
</dbReference>
<dbReference type="InterPro" id="IPR025110">
    <property type="entry name" value="AMP-bd_C"/>
</dbReference>
<dbReference type="InterPro" id="IPR045851">
    <property type="entry name" value="AMP-bd_C_sf"/>
</dbReference>
<evidence type="ECO:0000256" key="2">
    <source>
        <dbReference type="ARBA" id="ARBA00022598"/>
    </source>
</evidence>
<evidence type="ECO:0000259" key="3">
    <source>
        <dbReference type="Pfam" id="PF00501"/>
    </source>
</evidence>
<evidence type="ECO:0000259" key="4">
    <source>
        <dbReference type="Pfam" id="PF13193"/>
    </source>
</evidence>
<dbReference type="SUPFAM" id="SSF56801">
    <property type="entry name" value="Acetyl-CoA synthetase-like"/>
    <property type="match status" value="1"/>
</dbReference>
<dbReference type="PANTHER" id="PTHR43201">
    <property type="entry name" value="ACYL-COA SYNTHETASE"/>
    <property type="match status" value="1"/>
</dbReference>
<evidence type="ECO:0000256" key="1">
    <source>
        <dbReference type="ARBA" id="ARBA00006432"/>
    </source>
</evidence>
<keyword evidence="2" id="KW-0436">Ligase</keyword>
<dbReference type="GO" id="GO:0031956">
    <property type="term" value="F:medium-chain fatty acid-CoA ligase activity"/>
    <property type="evidence" value="ECO:0007669"/>
    <property type="project" value="TreeGrafter"/>
</dbReference>
<dbReference type="InterPro" id="IPR042099">
    <property type="entry name" value="ANL_N_sf"/>
</dbReference>
<protein>
    <submittedName>
        <fullName evidence="5">3-hydroxydecanoyl-(Acyl-carrier-protein) dehydratase</fullName>
    </submittedName>
</protein>
<dbReference type="RefSeq" id="WP_116358641.1">
    <property type="nucleotide sequence ID" value="NZ_LT976854.1"/>
</dbReference>
<dbReference type="EMBL" id="OFSQ01000036">
    <property type="protein sequence ID" value="SOY66557.1"/>
    <property type="molecule type" value="Genomic_DNA"/>
</dbReference>
<dbReference type="InterPro" id="IPR020845">
    <property type="entry name" value="AMP-binding_CS"/>
</dbReference>
<dbReference type="OrthoDB" id="9766486at2"/>
<sequence>MQLSAAELQAKLAALPDRMSHVVRPWAQRSPDAIALSESARVMTYRELAQAIQTAGQWLIQRGVRPGDRVMVLGENSIALAILVLAIGDIDAWPLVVNARISEREVSAIRTHSGARLVIATSSVSPDAARHAQQMSAALHEIPGVGEVAVTDVDPAATAEPVSADGARQVGALIYTSGTTGTPKGVMLSHRSVMFTALIGGVMRGFGPDDFVYGVLPMSHIVGFSSVLIGTLMFGARLELVPRFDAKAALRALSNDGITRFQGVPTLFQRLLEASDGAISCPALRGIGVAGAPLDLTLKRAVETAFRLPLQNGYGITECAPTIAFTRVDDPRDDTTVGPPIPGIEVRLKGTTGEWMPSGEVGELHVRGPNVMLGYYKAPEMTAQVVDPEGWFNTGDLARMDGPYLHIVGRTKELIIRSGFNVYPPEVEAVLAAHPAVATCAVVGRRVPGNEEVVAFVQLKPGTEATPEEIGQFAAQHLAPYKRPAEVFIRTSLPATSAGKILKHELAKEASRDAS</sequence>
<dbReference type="PANTHER" id="PTHR43201:SF5">
    <property type="entry name" value="MEDIUM-CHAIN ACYL-COA LIGASE ACSF2, MITOCHONDRIAL"/>
    <property type="match status" value="1"/>
</dbReference>
<proteinExistence type="inferred from homology"/>
<feature type="domain" description="AMP-dependent synthetase/ligase" evidence="3">
    <location>
        <begin position="26"/>
        <end position="376"/>
    </location>
</feature>
<dbReference type="Pfam" id="PF00501">
    <property type="entry name" value="AMP-binding"/>
    <property type="match status" value="1"/>
</dbReference>
<evidence type="ECO:0000313" key="5">
    <source>
        <dbReference type="EMBL" id="SOY66557.1"/>
    </source>
</evidence>
<dbReference type="Gene3D" id="3.40.50.12780">
    <property type="entry name" value="N-terminal domain of ligase-like"/>
    <property type="match status" value="1"/>
</dbReference>
<organism evidence="5">
    <name type="scientific">Cupriavidus taiwanensis</name>
    <dbReference type="NCBI Taxonomy" id="164546"/>
    <lineage>
        <taxon>Bacteria</taxon>
        <taxon>Pseudomonadati</taxon>
        <taxon>Pseudomonadota</taxon>
        <taxon>Betaproteobacteria</taxon>
        <taxon>Burkholderiales</taxon>
        <taxon>Burkholderiaceae</taxon>
        <taxon>Cupriavidus</taxon>
    </lineage>
</organism>
<dbReference type="Gene3D" id="3.30.300.30">
    <property type="match status" value="1"/>
</dbReference>
<dbReference type="GO" id="GO:0006631">
    <property type="term" value="P:fatty acid metabolic process"/>
    <property type="evidence" value="ECO:0007669"/>
    <property type="project" value="TreeGrafter"/>
</dbReference>
<reference evidence="5" key="1">
    <citation type="submission" date="2018-01" db="EMBL/GenBank/DDBJ databases">
        <authorList>
            <person name="Clerissi C."/>
        </authorList>
    </citation>
    <scope>NUCLEOTIDE SEQUENCE</scope>
    <source>
        <strain evidence="5">Cupriavidus sp. LMG 19464</strain>
    </source>
</reference>
<comment type="similarity">
    <text evidence="1">Belongs to the ATP-dependent AMP-binding enzyme family.</text>
</comment>
<dbReference type="AlphaFoldDB" id="A0A375CB02"/>
<name>A0A375CB02_9BURK</name>
<dbReference type="PROSITE" id="PS00455">
    <property type="entry name" value="AMP_BINDING"/>
    <property type="match status" value="1"/>
</dbReference>
<gene>
    <name evidence="5" type="ORF">CBM2587_B70063</name>
</gene>
<accession>A0A375CB02</accession>
<comment type="caution">
    <text evidence="5">The sequence shown here is derived from an EMBL/GenBank/DDBJ whole genome shotgun (WGS) entry which is preliminary data.</text>
</comment>
<feature type="domain" description="AMP-binding enzyme C-terminal" evidence="4">
    <location>
        <begin position="426"/>
        <end position="500"/>
    </location>
</feature>
<dbReference type="Proteomes" id="UP000256780">
    <property type="component" value="Chromosome CBM2587_b"/>
</dbReference>